<feature type="region of interest" description="Disordered" evidence="9">
    <location>
        <begin position="258"/>
        <end position="284"/>
    </location>
</feature>
<sequence>MVKKRKYADKEDDGVFNDEEPAAEEKDVPKNKKNRRDKPWDHEGIDHWKVESFGKTDNPTGLLEESSFATLFPKYREKYLREVWPSVTRALKELGIGCELNLVEGSMTVRTTIKTFDPFIIIKARDLIKLLSRSVPAPQALKILEDEMQCDVIKIGGMVHNKERFVKRRQRLLGPNGSTLKALELLTNCYVLVQGNTVACMGTYKGLKQVRKVIEDCMKNIHPIYHIKELMIKRELAADPELAGESWERFLPKFKKQNVKRKKPKKSEKKKTYTPFPPAPAPSKVDLQLESGEFFLKQDQKQAQVRAAKTAAQAEKTAERLKRREDSFKAPEEGVKETKASEERQKKKEKEKSEFKAMTDSLKAKSSQAAKAKKLQSRDDSAMLMAPAAAGGSATRLKFVKPKNQ</sequence>
<evidence type="ECO:0000256" key="9">
    <source>
        <dbReference type="SAM" id="MobiDB-lite"/>
    </source>
</evidence>
<keyword evidence="5 8" id="KW-0694">RNA-binding</keyword>
<keyword evidence="3 8" id="KW-0690">Ribosome biogenesis</keyword>
<evidence type="ECO:0000256" key="8">
    <source>
        <dbReference type="PIRNR" id="PIRNR006515"/>
    </source>
</evidence>
<dbReference type="EMBL" id="HBFA01002652">
    <property type="protein sequence ID" value="CAD8649952.1"/>
    <property type="molecule type" value="Transcribed_RNA"/>
</dbReference>
<comment type="subcellular location">
    <subcellularLocation>
        <location evidence="1 8">Nucleus</location>
        <location evidence="1 8">Nucleolus</location>
    </subcellularLocation>
</comment>
<feature type="region of interest" description="Disordered" evidence="9">
    <location>
        <begin position="306"/>
        <end position="405"/>
    </location>
</feature>
<feature type="compositionally biased region" description="Low complexity" evidence="9">
    <location>
        <begin position="306"/>
        <end position="315"/>
    </location>
</feature>
<feature type="domain" description="K Homology" evidence="10">
    <location>
        <begin position="142"/>
        <end position="219"/>
    </location>
</feature>
<protein>
    <recommendedName>
        <fullName evidence="8">KRR1 small subunit processome component</fullName>
    </recommendedName>
    <alternativeName>
        <fullName evidence="8">KRR-R motif-containing protein 1</fullName>
    </alternativeName>
</protein>
<dbReference type="InterPro" id="IPR004087">
    <property type="entry name" value="KH_dom"/>
</dbReference>
<dbReference type="SUPFAM" id="SSF54791">
    <property type="entry name" value="Eukaryotic type KH-domain (KH-domain type I)"/>
    <property type="match status" value="1"/>
</dbReference>
<organism evidence="12">
    <name type="scientific">Pyramimonas obovata</name>
    <dbReference type="NCBI Taxonomy" id="1411642"/>
    <lineage>
        <taxon>Eukaryota</taxon>
        <taxon>Viridiplantae</taxon>
        <taxon>Chlorophyta</taxon>
        <taxon>Pyramimonadophyceae</taxon>
        <taxon>Pyramimonadales</taxon>
        <taxon>Pyramimonadaceae</taxon>
        <taxon>Pyramimonas</taxon>
        <taxon>Pyramimonas incertae sedis</taxon>
    </lineage>
</organism>
<dbReference type="InterPro" id="IPR048549">
    <property type="entry name" value="KRR1-like_KH2_euk"/>
</dbReference>
<dbReference type="InterPro" id="IPR036612">
    <property type="entry name" value="KH_dom_type_1_sf"/>
</dbReference>
<dbReference type="InterPro" id="IPR041174">
    <property type="entry name" value="KRR1-like_KH1"/>
</dbReference>
<dbReference type="InterPro" id="IPR048548">
    <property type="entry name" value="KRR1-like_KH2"/>
</dbReference>
<evidence type="ECO:0000313" key="12">
    <source>
        <dbReference type="EMBL" id="CAD8649952.1"/>
    </source>
</evidence>
<dbReference type="GO" id="GO:0003723">
    <property type="term" value="F:RNA binding"/>
    <property type="evidence" value="ECO:0007669"/>
    <property type="project" value="UniProtKB-KW"/>
</dbReference>
<dbReference type="GO" id="GO:0032040">
    <property type="term" value="C:small-subunit processome"/>
    <property type="evidence" value="ECO:0007669"/>
    <property type="project" value="TreeGrafter"/>
</dbReference>
<dbReference type="Pfam" id="PF21800">
    <property type="entry name" value="KH_KRR1_2nd"/>
    <property type="match status" value="1"/>
</dbReference>
<dbReference type="PIRSF" id="PIRSF006515">
    <property type="entry name" value="KRR1"/>
    <property type="match status" value="1"/>
</dbReference>
<comment type="subunit">
    <text evidence="8">Component of the ribosomal small subunit (SSU) processome.</text>
</comment>
<evidence type="ECO:0000256" key="7">
    <source>
        <dbReference type="ARBA" id="ARBA00023274"/>
    </source>
</evidence>
<reference evidence="12" key="1">
    <citation type="submission" date="2021-01" db="EMBL/GenBank/DDBJ databases">
        <authorList>
            <person name="Corre E."/>
            <person name="Pelletier E."/>
            <person name="Niang G."/>
            <person name="Scheremetjew M."/>
            <person name="Finn R."/>
            <person name="Kale V."/>
            <person name="Holt S."/>
            <person name="Cochrane G."/>
            <person name="Meng A."/>
            <person name="Brown T."/>
            <person name="Cohen L."/>
        </authorList>
    </citation>
    <scope>NUCLEOTIDE SEQUENCE</scope>
    <source>
        <strain evidence="12">CCMP722</strain>
    </source>
</reference>
<evidence type="ECO:0000256" key="6">
    <source>
        <dbReference type="ARBA" id="ARBA00023242"/>
    </source>
</evidence>
<dbReference type="GO" id="GO:0006364">
    <property type="term" value="P:rRNA processing"/>
    <property type="evidence" value="ECO:0007669"/>
    <property type="project" value="UniProtKB-KW"/>
</dbReference>
<dbReference type="InterPro" id="IPR024166">
    <property type="entry name" value="rRNA_assembly_KRR1"/>
</dbReference>
<evidence type="ECO:0000256" key="2">
    <source>
        <dbReference type="ARBA" id="ARBA00009344"/>
    </source>
</evidence>
<proteinExistence type="inferred from homology"/>
<evidence type="ECO:0000256" key="1">
    <source>
        <dbReference type="ARBA" id="ARBA00004604"/>
    </source>
</evidence>
<comment type="function">
    <text evidence="8">Required for 40S ribosome biogenesis. Involved in nucleolar processing of pre-18S ribosomal RNA and ribosome assembly.</text>
</comment>
<feature type="region of interest" description="Disordered" evidence="9">
    <location>
        <begin position="1"/>
        <end position="41"/>
    </location>
</feature>
<dbReference type="Pfam" id="PF17903">
    <property type="entry name" value="KH_KRR1_1st"/>
    <property type="match status" value="1"/>
</dbReference>
<dbReference type="InterPro" id="IPR048550">
    <property type="entry name" value="KRR1-like_KH1_euk"/>
</dbReference>
<dbReference type="PANTHER" id="PTHR12581">
    <property type="entry name" value="HIV-1 REV BINDING PROTEIN 2, 3"/>
    <property type="match status" value="1"/>
</dbReference>
<evidence type="ECO:0000256" key="5">
    <source>
        <dbReference type="ARBA" id="ARBA00022884"/>
    </source>
</evidence>
<gene>
    <name evidence="11" type="ORF">POBO1169_LOCUS1306</name>
    <name evidence="12" type="ORF">POBO1169_LOCUS1307</name>
</gene>
<feature type="compositionally biased region" description="Acidic residues" evidence="9">
    <location>
        <begin position="10"/>
        <end position="22"/>
    </location>
</feature>
<evidence type="ECO:0000256" key="4">
    <source>
        <dbReference type="ARBA" id="ARBA00022552"/>
    </source>
</evidence>
<keyword evidence="6 8" id="KW-0539">Nucleus</keyword>
<dbReference type="CDD" id="cd22393">
    <property type="entry name" value="KH-I_KRR1_rpt1"/>
    <property type="match status" value="1"/>
</dbReference>
<name>A0A6T7UT17_9CHLO</name>
<dbReference type="FunFam" id="3.30.1370.10:FF:000014">
    <property type="entry name" value="KRR1 small subunit processome component"/>
    <property type="match status" value="1"/>
</dbReference>
<dbReference type="FunFam" id="3.30.1370.10:FF:000011">
    <property type="entry name" value="KRR1 small subunit processome component"/>
    <property type="match status" value="1"/>
</dbReference>
<keyword evidence="4 8" id="KW-0698">rRNA processing</keyword>
<feature type="compositionally biased region" description="Basic and acidic residues" evidence="9">
    <location>
        <begin position="316"/>
        <end position="357"/>
    </location>
</feature>
<evidence type="ECO:0000313" key="11">
    <source>
        <dbReference type="EMBL" id="CAD8649950.1"/>
    </source>
</evidence>
<dbReference type="EMBL" id="HBFA01002651">
    <property type="protein sequence ID" value="CAD8649950.1"/>
    <property type="molecule type" value="Transcribed_RNA"/>
</dbReference>
<dbReference type="CDD" id="cd22394">
    <property type="entry name" value="KH-I_KRR1_rpt2"/>
    <property type="match status" value="1"/>
</dbReference>
<comment type="similarity">
    <text evidence="2 8">Belongs to the KRR1 family.</text>
</comment>
<evidence type="ECO:0000256" key="3">
    <source>
        <dbReference type="ARBA" id="ARBA00022517"/>
    </source>
</evidence>
<keyword evidence="7 8" id="KW-0687">Ribonucleoprotein</keyword>
<accession>A0A6T7UT17</accession>
<dbReference type="AlphaFoldDB" id="A0A6T7UT17"/>
<dbReference type="Gene3D" id="3.30.1370.10">
    <property type="entry name" value="K Homology domain, type 1"/>
    <property type="match status" value="2"/>
</dbReference>
<feature type="compositionally biased region" description="Basic residues" evidence="9">
    <location>
        <begin position="258"/>
        <end position="269"/>
    </location>
</feature>
<evidence type="ECO:0000259" key="10">
    <source>
        <dbReference type="SMART" id="SM00322"/>
    </source>
</evidence>
<dbReference type="PANTHER" id="PTHR12581:SF0">
    <property type="entry name" value="KRR1 SMALL SUBUNIT PROCESSOME COMPONENT HOMOLOG"/>
    <property type="match status" value="1"/>
</dbReference>
<dbReference type="SMART" id="SM00322">
    <property type="entry name" value="KH"/>
    <property type="match status" value="1"/>
</dbReference>